<evidence type="ECO:0000313" key="3">
    <source>
        <dbReference type="Proteomes" id="UP000601435"/>
    </source>
</evidence>
<dbReference type="OrthoDB" id="428385at2759"/>
<protein>
    <submittedName>
        <fullName evidence="2">Uncharacterized protein</fullName>
    </submittedName>
</protein>
<dbReference type="EMBL" id="CAJNJA010096042">
    <property type="protein sequence ID" value="CAE7942231.1"/>
    <property type="molecule type" value="Genomic_DNA"/>
</dbReference>
<reference evidence="2" key="1">
    <citation type="submission" date="2021-02" db="EMBL/GenBank/DDBJ databases">
        <authorList>
            <person name="Dougan E. K."/>
            <person name="Rhodes N."/>
            <person name="Thang M."/>
            <person name="Chan C."/>
        </authorList>
    </citation>
    <scope>NUCLEOTIDE SEQUENCE</scope>
</reference>
<keyword evidence="3" id="KW-1185">Reference proteome</keyword>
<proteinExistence type="predicted"/>
<dbReference type="Proteomes" id="UP000601435">
    <property type="component" value="Unassembled WGS sequence"/>
</dbReference>
<gene>
    <name evidence="2" type="ORF">SNEC2469_LOCUS34583</name>
</gene>
<evidence type="ECO:0000313" key="2">
    <source>
        <dbReference type="EMBL" id="CAE7942231.1"/>
    </source>
</evidence>
<evidence type="ECO:0000256" key="1">
    <source>
        <dbReference type="SAM" id="MobiDB-lite"/>
    </source>
</evidence>
<accession>A0A813CC43</accession>
<sequence>MLAWHRPIHKRIARADLQEADSLCYIHLAIRGGAMSLTRTPLVKLRMHAQGLQLEVAISSLLTYPESKEALTAGSERRNHSSAGGRSFWTLDAWTGCRLRLTLAIQDRMIRDKHWVRDRLRREKAFSAQVPPTVQAEPKWVLRRGTWYYEGGPKPERLPADEAMDNFVKAEEARGSGINVCRSHVQSNTVLHLIEVCAMVRVSFCPPLRTQEEPCSESRWSKQVRELQAMQRKERREALAVLTHGQQEALHGYLLQLRSDKFAGHEAPRSRQPRPPTPPANLIGVGRAGRPPKHRVITMDAQVPGPVCEQPEPLVVQESNTHQGSVQPAISRQCLQLAQAEGCVDAIRRHMQSKVRKALPRCRYPANLASRYRHDYVDYCLSEEQLAICRSGGLPADWHLRAGWSIA</sequence>
<comment type="caution">
    <text evidence="2">The sequence shown here is derived from an EMBL/GenBank/DDBJ whole genome shotgun (WGS) entry which is preliminary data.</text>
</comment>
<name>A0A813CC43_9DINO</name>
<organism evidence="2 3">
    <name type="scientific">Symbiodinium necroappetens</name>
    <dbReference type="NCBI Taxonomy" id="1628268"/>
    <lineage>
        <taxon>Eukaryota</taxon>
        <taxon>Sar</taxon>
        <taxon>Alveolata</taxon>
        <taxon>Dinophyceae</taxon>
        <taxon>Suessiales</taxon>
        <taxon>Symbiodiniaceae</taxon>
        <taxon>Symbiodinium</taxon>
    </lineage>
</organism>
<feature type="region of interest" description="Disordered" evidence="1">
    <location>
        <begin position="264"/>
        <end position="289"/>
    </location>
</feature>
<dbReference type="AlphaFoldDB" id="A0A813CC43"/>